<comment type="caution">
    <text evidence="4">The sequence shown here is derived from an EMBL/GenBank/DDBJ whole genome shotgun (WGS) entry which is preliminary data.</text>
</comment>
<protein>
    <submittedName>
        <fullName evidence="4">Histidine kinase</fullName>
    </submittedName>
</protein>
<evidence type="ECO:0000313" key="5">
    <source>
        <dbReference type="Proteomes" id="UP000766904"/>
    </source>
</evidence>
<dbReference type="Pfam" id="PF04967">
    <property type="entry name" value="HTH_10"/>
    <property type="match status" value="1"/>
</dbReference>
<reference evidence="4" key="1">
    <citation type="submission" date="2017-11" db="EMBL/GenBank/DDBJ databases">
        <authorList>
            <person name="Kajale S.C."/>
            <person name="Sharma A."/>
        </authorList>
    </citation>
    <scope>NUCLEOTIDE SEQUENCE</scope>
    <source>
        <strain evidence="4">LS1_42</strain>
    </source>
</reference>
<dbReference type="InterPro" id="IPR029016">
    <property type="entry name" value="GAF-like_dom_sf"/>
</dbReference>
<dbReference type="InterPro" id="IPR000014">
    <property type="entry name" value="PAS"/>
</dbReference>
<accession>A0A8J8Q7S2</accession>
<evidence type="ECO:0000256" key="1">
    <source>
        <dbReference type="ARBA" id="ARBA00023015"/>
    </source>
</evidence>
<dbReference type="OrthoDB" id="342253at2157"/>
<keyword evidence="4" id="KW-0418">Kinase</keyword>
<evidence type="ECO:0000313" key="4">
    <source>
        <dbReference type="EMBL" id="TYL38865.1"/>
    </source>
</evidence>
<dbReference type="InterPro" id="IPR007050">
    <property type="entry name" value="HTH_bacterioopsin"/>
</dbReference>
<dbReference type="CDD" id="cd00130">
    <property type="entry name" value="PAS"/>
    <property type="match status" value="2"/>
</dbReference>
<sequence>MNSGLEVPGTTPVRVLVVGSPSWTRTVTTVLEDRDGTVTVEESADELEDRPESMDCVLTDDREVCASVGAYCPVVCAVDDAMDTDVDVLIADGAADVVEKTASERPALLEHRIRQAIRSSSTRPAIEQHEAWYQSMIGHSSDLLVVFDTSGRVTDVSPAAERITGLETNEFDVEHAFDAVHPEDRDAVVRSFDNVCTDPPGASRTVTYRCRSDDESWRVHEVVLTNCLDDPIVGGVVGSIHDVTRYHRVENELRESLDRVTDAFYALDTEWRFTYVNSRAETLLGYSREELLGEDVREMFPHGFRSELFDRFEQAIERQESVSWERYSKSLDIWMEIHAYPSETGLSVYFRDITERIEQKQELAEQTEQLQVLVENAPVIHYVIDDEGTITLSEGRGLENIGFESSESTGESFFTVFEEYPEICADARTSLDGTAVHSQRQVLDRVFESWYQPIMDEGEVDRVIGVAVDVTERVQYQDALNTLHEATTHLLTVDSKRDAAEYIVDVADDVLDLDGIVYGFDERHNELIPSAYSSVLESEIGPPPRLGPDSNVAWESFVTRSPSTFDDVSEFELCQIEGATVRSGLCVPLGEHGVLVATSTAERQYDEDTLELAKLFAATAEAALDRIGQTQRLHDSERELKRQNRHLERLNRANEVRQKIEEHLLLSDSREAIEQGICNRLADMDACSFAWIGEPDPSGSQIRPRVHAGLERGYLDAVAMTTVDDSAAEPTGRAVRSRRPIHVENVATSVHDGTWRTDALSRSFQSVYTVPLVYDDYLYGVLSIYGDDRNAFCETFRSMLADLGETIAYTIDAVKRKNALLDAGVTEIELELTTDSALCRFADSLEARVSFEGATLQADGSALVFVAVEPPVADSGIDASLEGIDDIVVIAETETQTLLQFRLTGPFLGKIVNDHGGTLREFVSEAGQNRAIVDVPNGVEIREVLSDINRRGLSASMVARREQASSGVSALDAPARNAMLDRLTTRQQEVLRTAYHGGFFEWPRQTTGEEIAASLNISPPAFHKHIRAVEQKIFRALLERITTDG</sequence>
<name>A0A8J8Q7S2_9EURY</name>
<gene>
    <name evidence="4" type="ORF">CV102_10170</name>
</gene>
<dbReference type="Pfam" id="PF08447">
    <property type="entry name" value="PAS_3"/>
    <property type="match status" value="1"/>
</dbReference>
<dbReference type="Pfam" id="PF15915">
    <property type="entry name" value="BAT"/>
    <property type="match status" value="1"/>
</dbReference>
<dbReference type="AlphaFoldDB" id="A0A8J8Q7S2"/>
<dbReference type="InterPro" id="IPR013655">
    <property type="entry name" value="PAS_fold_3"/>
</dbReference>
<dbReference type="InterPro" id="IPR036388">
    <property type="entry name" value="WH-like_DNA-bd_sf"/>
</dbReference>
<dbReference type="Gene3D" id="3.30.450.20">
    <property type="entry name" value="PAS domain"/>
    <property type="match status" value="3"/>
</dbReference>
<proteinExistence type="predicted"/>
<keyword evidence="2" id="KW-0804">Transcription</keyword>
<dbReference type="InterPro" id="IPR035965">
    <property type="entry name" value="PAS-like_dom_sf"/>
</dbReference>
<dbReference type="EMBL" id="PHNJ01000004">
    <property type="protein sequence ID" value="TYL38865.1"/>
    <property type="molecule type" value="Genomic_DNA"/>
</dbReference>
<dbReference type="InterPro" id="IPR031803">
    <property type="entry name" value="BAT_GAF/HTH-assoc"/>
</dbReference>
<dbReference type="SMART" id="SM00065">
    <property type="entry name" value="GAF"/>
    <property type="match status" value="2"/>
</dbReference>
<dbReference type="Pfam" id="PF08448">
    <property type="entry name" value="PAS_4"/>
    <property type="match status" value="2"/>
</dbReference>
<dbReference type="SMART" id="SM00091">
    <property type="entry name" value="PAS"/>
    <property type="match status" value="3"/>
</dbReference>
<dbReference type="Proteomes" id="UP000766904">
    <property type="component" value="Unassembled WGS sequence"/>
</dbReference>
<evidence type="ECO:0000256" key="2">
    <source>
        <dbReference type="ARBA" id="ARBA00023163"/>
    </source>
</evidence>
<dbReference type="SUPFAM" id="SSF55785">
    <property type="entry name" value="PYP-like sensor domain (PAS domain)"/>
    <property type="match status" value="3"/>
</dbReference>
<feature type="domain" description="PAS" evidence="3">
    <location>
        <begin position="129"/>
        <end position="199"/>
    </location>
</feature>
<evidence type="ECO:0000259" key="3">
    <source>
        <dbReference type="PROSITE" id="PS50112"/>
    </source>
</evidence>
<dbReference type="PANTHER" id="PTHR34236">
    <property type="entry name" value="DIMETHYL SULFOXIDE REDUCTASE TRANSCRIPTIONAL ACTIVATOR"/>
    <property type="match status" value="1"/>
</dbReference>
<dbReference type="RefSeq" id="WP_148857866.1">
    <property type="nucleotide sequence ID" value="NZ_PHNJ01000004.1"/>
</dbReference>
<dbReference type="Pfam" id="PF13185">
    <property type="entry name" value="GAF_2"/>
    <property type="match status" value="2"/>
</dbReference>
<dbReference type="GO" id="GO:0016301">
    <property type="term" value="F:kinase activity"/>
    <property type="evidence" value="ECO:0007669"/>
    <property type="project" value="UniProtKB-KW"/>
</dbReference>
<dbReference type="NCBIfam" id="TIGR00229">
    <property type="entry name" value="sensory_box"/>
    <property type="match status" value="3"/>
</dbReference>
<keyword evidence="5" id="KW-1185">Reference proteome</keyword>
<dbReference type="PROSITE" id="PS50112">
    <property type="entry name" value="PAS"/>
    <property type="match status" value="2"/>
</dbReference>
<dbReference type="SUPFAM" id="SSF55781">
    <property type="entry name" value="GAF domain-like"/>
    <property type="match status" value="2"/>
</dbReference>
<keyword evidence="4" id="KW-0808">Transferase</keyword>
<dbReference type="PANTHER" id="PTHR34236:SF1">
    <property type="entry name" value="DIMETHYL SULFOXIDE REDUCTASE TRANSCRIPTIONAL ACTIVATOR"/>
    <property type="match status" value="1"/>
</dbReference>
<dbReference type="InterPro" id="IPR003018">
    <property type="entry name" value="GAF"/>
</dbReference>
<dbReference type="Gene3D" id="1.10.10.10">
    <property type="entry name" value="Winged helix-like DNA-binding domain superfamily/Winged helix DNA-binding domain"/>
    <property type="match status" value="1"/>
</dbReference>
<dbReference type="Gene3D" id="3.30.450.40">
    <property type="match status" value="2"/>
</dbReference>
<feature type="domain" description="PAS" evidence="3">
    <location>
        <begin position="249"/>
        <end position="319"/>
    </location>
</feature>
<keyword evidence="1" id="KW-0805">Transcription regulation</keyword>
<organism evidence="4 5">
    <name type="scientific">Natronococcus pandeyae</name>
    <dbReference type="NCBI Taxonomy" id="2055836"/>
    <lineage>
        <taxon>Archaea</taxon>
        <taxon>Methanobacteriati</taxon>
        <taxon>Methanobacteriota</taxon>
        <taxon>Stenosarchaea group</taxon>
        <taxon>Halobacteria</taxon>
        <taxon>Halobacteriales</taxon>
        <taxon>Natrialbaceae</taxon>
        <taxon>Natronococcus</taxon>
    </lineage>
</organism>
<dbReference type="InterPro" id="IPR013656">
    <property type="entry name" value="PAS_4"/>
</dbReference>